<evidence type="ECO:0000256" key="2">
    <source>
        <dbReference type="ARBA" id="ARBA00022801"/>
    </source>
</evidence>
<comment type="caution">
    <text evidence="5">The sequence shown here is derived from an EMBL/GenBank/DDBJ whole genome shotgun (WGS) entry which is preliminary data.</text>
</comment>
<proteinExistence type="predicted"/>
<keyword evidence="1" id="KW-0227">DNA damage</keyword>
<evidence type="ECO:0000313" key="5">
    <source>
        <dbReference type="EMBL" id="KAA0676062.1"/>
    </source>
</evidence>
<evidence type="ECO:0000256" key="1">
    <source>
        <dbReference type="ARBA" id="ARBA00022763"/>
    </source>
</evidence>
<dbReference type="Gene3D" id="3.40.470.10">
    <property type="entry name" value="Uracil-DNA glycosylase-like domain"/>
    <property type="match status" value="1"/>
</dbReference>
<keyword evidence="3" id="KW-0234">DNA repair</keyword>
<evidence type="ECO:0000256" key="3">
    <source>
        <dbReference type="ARBA" id="ARBA00023204"/>
    </source>
</evidence>
<dbReference type="InterPro" id="IPR015637">
    <property type="entry name" value="MUG/TDG"/>
</dbReference>
<organism evidence="5 6">
    <name type="scientific">Roseomonas genomospecies 6</name>
    <dbReference type="NCBI Taxonomy" id="214106"/>
    <lineage>
        <taxon>Bacteria</taxon>
        <taxon>Pseudomonadati</taxon>
        <taxon>Pseudomonadota</taxon>
        <taxon>Alphaproteobacteria</taxon>
        <taxon>Acetobacterales</taxon>
        <taxon>Roseomonadaceae</taxon>
        <taxon>Roseomonas</taxon>
    </lineage>
</organism>
<dbReference type="GO" id="GO:0006285">
    <property type="term" value="P:base-excision repair, AP site formation"/>
    <property type="evidence" value="ECO:0007669"/>
    <property type="project" value="InterPro"/>
</dbReference>
<feature type="domain" description="Uracil-DNA glycosylase-like" evidence="4">
    <location>
        <begin position="10"/>
        <end position="166"/>
    </location>
</feature>
<gene>
    <name evidence="5" type="ORF">DS843_28790</name>
</gene>
<dbReference type="GO" id="GO:0004844">
    <property type="term" value="F:uracil DNA N-glycosylase activity"/>
    <property type="evidence" value="ECO:0007669"/>
    <property type="project" value="TreeGrafter"/>
</dbReference>
<dbReference type="GO" id="GO:0008263">
    <property type="term" value="F:pyrimidine-specific mismatch base pair DNA N-glycosylase activity"/>
    <property type="evidence" value="ECO:0007669"/>
    <property type="project" value="TreeGrafter"/>
</dbReference>
<dbReference type="PANTHER" id="PTHR12159:SF9">
    <property type="entry name" value="G_T MISMATCH-SPECIFIC THYMINE DNA GLYCOSYLASE"/>
    <property type="match status" value="1"/>
</dbReference>
<evidence type="ECO:0000259" key="4">
    <source>
        <dbReference type="Pfam" id="PF03167"/>
    </source>
</evidence>
<dbReference type="OrthoDB" id="9799921at2"/>
<keyword evidence="6" id="KW-1185">Reference proteome</keyword>
<dbReference type="InterPro" id="IPR036895">
    <property type="entry name" value="Uracil-DNA_glycosylase-like_sf"/>
</dbReference>
<dbReference type="Pfam" id="PF03167">
    <property type="entry name" value="UDG"/>
    <property type="match status" value="1"/>
</dbReference>
<dbReference type="SUPFAM" id="SSF52141">
    <property type="entry name" value="Uracil-DNA glycosylase-like"/>
    <property type="match status" value="1"/>
</dbReference>
<keyword evidence="2" id="KW-0378">Hydrolase</keyword>
<accession>A0A9W7KND2</accession>
<dbReference type="PANTHER" id="PTHR12159">
    <property type="entry name" value="G/T AND G/U MISMATCH-SPECIFIC DNA GLYCOSYLASE"/>
    <property type="match status" value="1"/>
</dbReference>
<name>A0A9W7KND2_9PROT</name>
<dbReference type="RefSeq" id="WP_149472269.1">
    <property type="nucleotide sequence ID" value="NZ_QOKW01000043.1"/>
</dbReference>
<dbReference type="InterPro" id="IPR005122">
    <property type="entry name" value="Uracil-DNA_glycosylase-like"/>
</dbReference>
<dbReference type="AlphaFoldDB" id="A0A9W7KND2"/>
<dbReference type="EMBL" id="QOKW01000043">
    <property type="protein sequence ID" value="KAA0676062.1"/>
    <property type="molecule type" value="Genomic_DNA"/>
</dbReference>
<reference evidence="5 6" key="1">
    <citation type="submission" date="2018-07" db="EMBL/GenBank/DDBJ databases">
        <title>Genome sequence of Azospirillum sp. ATCC 49961.</title>
        <authorList>
            <person name="Sant'Anna F.H."/>
            <person name="Baldani J.I."/>
            <person name="Zilli J.E."/>
            <person name="Reis V.M."/>
            <person name="Hartmann A."/>
            <person name="Cruz L."/>
            <person name="de Souza E.M."/>
            <person name="de Oliveira Pedrosa F."/>
            <person name="Passaglia L.M.P."/>
        </authorList>
    </citation>
    <scope>NUCLEOTIDE SEQUENCE [LARGE SCALE GENOMIC DNA]</scope>
    <source>
        <strain evidence="5 6">ATCC 49961</strain>
    </source>
</reference>
<protein>
    <submittedName>
        <fullName evidence="5">Mismatch-specific DNA-glycosylase</fullName>
    </submittedName>
</protein>
<dbReference type="CDD" id="cd10028">
    <property type="entry name" value="UDG-F2_TDG_MUG"/>
    <property type="match status" value="1"/>
</dbReference>
<evidence type="ECO:0000313" key="6">
    <source>
        <dbReference type="Proteomes" id="UP000480854"/>
    </source>
</evidence>
<dbReference type="Proteomes" id="UP000480854">
    <property type="component" value="Unassembled WGS sequence"/>
</dbReference>
<sequence>MTDSEGPIPDIITPGLDVLFVGFNPGTRSGLLGHNYAGRGNQFWKLLAESGLTPRLLRPEEDRLLPDFGLGSTNLVARATASAADLSRAELRGGVPRLRALVAEFQPRVIAYTGKGVYLAAADRDRADWGVQPDSLFDGPVDVVLPSPSGLARLPFEEKLRWFREVKRVISAEVDTRR</sequence>